<keyword evidence="1" id="KW-0378">Hydrolase</keyword>
<dbReference type="PANTHER" id="PTHR31377:SF0">
    <property type="entry name" value="AGMATINE DEIMINASE-RELATED"/>
    <property type="match status" value="1"/>
</dbReference>
<dbReference type="SUPFAM" id="SSF55909">
    <property type="entry name" value="Pentein"/>
    <property type="match status" value="1"/>
</dbReference>
<dbReference type="Proteomes" id="UP000297031">
    <property type="component" value="Chromosome"/>
</dbReference>
<sequence length="345" mass="38719">MSDRATRLPAEWEPHGAVMLSWPHKDTDWAPVLDDAIDCFVEIAKAIAREETLIVVAPDVEEPRRVLDCEKLPNRILYLTVPTNDTWARDFGPITVERDGNPVICDFKFNGWGLKFPADKDNLITRAMCNAGLLRGCYSNELSFVLEGGSIESDGQGTLMTTSQCLLSPNRNGAMSRDEIEEYLKSRFGLDRVLWLDYGALEGDDTDSHIDTLARLAPNDTILYVGTDDVTDSHYDELNKMKLQLQSFVTALGQPYNLIELPLPDAVYDEDGNRLPATYANFLIMNHSILMPVYRQPQKDELAAQIIKIAFPDHQVVKIDCSVLIKQHGSLHCVTMQVPETILPI</sequence>
<dbReference type="OrthoDB" id="9808013at2"/>
<organism evidence="2 3">
    <name type="scientific">Muribaculum gordoncarteri</name>
    <dbReference type="NCBI Taxonomy" id="2530390"/>
    <lineage>
        <taxon>Bacteria</taxon>
        <taxon>Pseudomonadati</taxon>
        <taxon>Bacteroidota</taxon>
        <taxon>Bacteroidia</taxon>
        <taxon>Bacteroidales</taxon>
        <taxon>Muribaculaceae</taxon>
        <taxon>Muribaculum</taxon>
    </lineage>
</organism>
<reference evidence="2 3" key="1">
    <citation type="submission" date="2019-02" db="EMBL/GenBank/DDBJ databases">
        <title>Isolation and identification of novel species under the genus Muribaculum.</title>
        <authorList>
            <person name="Miyake S."/>
            <person name="Ding Y."/>
            <person name="Low A."/>
            <person name="Soh M."/>
            <person name="Seedorf H."/>
        </authorList>
    </citation>
    <scope>NUCLEOTIDE SEQUENCE [LARGE SCALE GENOMIC DNA]</scope>
    <source>
        <strain evidence="2 3">TLL-A4</strain>
    </source>
</reference>
<proteinExistence type="predicted"/>
<dbReference type="GO" id="GO:0004668">
    <property type="term" value="F:protein-arginine deiminase activity"/>
    <property type="evidence" value="ECO:0007669"/>
    <property type="project" value="InterPro"/>
</dbReference>
<evidence type="ECO:0000313" key="3">
    <source>
        <dbReference type="Proteomes" id="UP000297031"/>
    </source>
</evidence>
<dbReference type="InterPro" id="IPR007466">
    <property type="entry name" value="Peptidyl-Arg-deiminase_porph"/>
</dbReference>
<dbReference type="Gene3D" id="3.75.10.10">
    <property type="entry name" value="L-arginine/glycine Amidinotransferase, Chain A"/>
    <property type="match status" value="1"/>
</dbReference>
<dbReference type="AlphaFoldDB" id="A0A4P7VRP4"/>
<keyword evidence="3" id="KW-1185">Reference proteome</keyword>
<protein>
    <submittedName>
        <fullName evidence="2">Agmatine deiminase family protein</fullName>
    </submittedName>
</protein>
<evidence type="ECO:0000256" key="1">
    <source>
        <dbReference type="ARBA" id="ARBA00022801"/>
    </source>
</evidence>
<name>A0A4P7VRP4_9BACT</name>
<dbReference type="PANTHER" id="PTHR31377">
    <property type="entry name" value="AGMATINE DEIMINASE-RELATED"/>
    <property type="match status" value="1"/>
</dbReference>
<gene>
    <name evidence="2" type="ORF">E7746_04945</name>
</gene>
<dbReference type="KEGG" id="mgod:E7746_04945"/>
<accession>A0A4P7VRP4</accession>
<dbReference type="EMBL" id="CP039393">
    <property type="protein sequence ID" value="QCD37031.1"/>
    <property type="molecule type" value="Genomic_DNA"/>
</dbReference>
<evidence type="ECO:0000313" key="2">
    <source>
        <dbReference type="EMBL" id="QCD37031.1"/>
    </source>
</evidence>
<dbReference type="GO" id="GO:0009446">
    <property type="term" value="P:putrescine biosynthetic process"/>
    <property type="evidence" value="ECO:0007669"/>
    <property type="project" value="InterPro"/>
</dbReference>
<dbReference type="Pfam" id="PF04371">
    <property type="entry name" value="PAD_porph"/>
    <property type="match status" value="1"/>
</dbReference>
<dbReference type="GO" id="GO:0047632">
    <property type="term" value="F:agmatine deiminase activity"/>
    <property type="evidence" value="ECO:0007669"/>
    <property type="project" value="TreeGrafter"/>
</dbReference>